<dbReference type="GO" id="GO:0005992">
    <property type="term" value="P:trehalose biosynthetic process"/>
    <property type="evidence" value="ECO:0007669"/>
    <property type="project" value="InterPro"/>
</dbReference>
<dbReference type="Pfam" id="PF03632">
    <property type="entry name" value="Glyco_hydro_65m"/>
    <property type="match status" value="1"/>
</dbReference>
<dbReference type="Gene3D" id="2.70.98.40">
    <property type="entry name" value="Glycoside hydrolase, family 65, N-terminal domain"/>
    <property type="match status" value="1"/>
</dbReference>
<feature type="domain" description="Glycoside hydrolase family 65 N-terminal" evidence="4">
    <location>
        <begin position="531"/>
        <end position="786"/>
    </location>
</feature>
<evidence type="ECO:0000259" key="4">
    <source>
        <dbReference type="Pfam" id="PF03636"/>
    </source>
</evidence>
<dbReference type="Pfam" id="PF00702">
    <property type="entry name" value="Hydrolase"/>
    <property type="match status" value="1"/>
</dbReference>
<dbReference type="InterPro" id="IPR005196">
    <property type="entry name" value="Glyco_hydro_65_N"/>
</dbReference>
<dbReference type="SUPFAM" id="SSF74650">
    <property type="entry name" value="Galactose mutarotase-like"/>
    <property type="match status" value="1"/>
</dbReference>
<dbReference type="RefSeq" id="WP_098696326.1">
    <property type="nucleotide sequence ID" value="NZ_CP023778.1"/>
</dbReference>
<feature type="domain" description="Glycoside hydrolase family 65 C-terminal" evidence="3">
    <location>
        <begin position="1245"/>
        <end position="1308"/>
    </location>
</feature>
<dbReference type="Gene3D" id="3.40.50.1000">
    <property type="entry name" value="HAD superfamily/HAD-like"/>
    <property type="match status" value="2"/>
</dbReference>
<dbReference type="PANTHER" id="PTHR11051">
    <property type="entry name" value="GLYCOSYL HYDROLASE-RELATED"/>
    <property type="match status" value="1"/>
</dbReference>
<dbReference type="Gene3D" id="1.50.10.10">
    <property type="match status" value="1"/>
</dbReference>
<dbReference type="KEGG" id="ntp:CRH09_27070"/>
<dbReference type="InterPro" id="IPR005195">
    <property type="entry name" value="Glyco_hydro_65_M"/>
</dbReference>
<dbReference type="InterPro" id="IPR023198">
    <property type="entry name" value="PGP-like_dom2"/>
</dbReference>
<dbReference type="InterPro" id="IPR011013">
    <property type="entry name" value="Gal_mutarotase_sf_dom"/>
</dbReference>
<dbReference type="CDD" id="cd01627">
    <property type="entry name" value="HAD_TPP"/>
    <property type="match status" value="1"/>
</dbReference>
<feature type="domain" description="Glycoside hydrolase family 65 central catalytic" evidence="2">
    <location>
        <begin position="840"/>
        <end position="1235"/>
    </location>
</feature>
<reference evidence="5 6" key="1">
    <citation type="submission" date="2017-10" db="EMBL/GenBank/DDBJ databases">
        <title>Comparative genomics between pathogenic Norcardia.</title>
        <authorList>
            <person name="Zeng L."/>
        </authorList>
    </citation>
    <scope>NUCLEOTIDE SEQUENCE [LARGE SCALE GENOMIC DNA]</scope>
    <source>
        <strain evidence="5 6">NC_YFY_NT001</strain>
    </source>
</reference>
<dbReference type="GO" id="GO:0016791">
    <property type="term" value="F:phosphatase activity"/>
    <property type="evidence" value="ECO:0007669"/>
    <property type="project" value="UniProtKB-ARBA"/>
</dbReference>
<protein>
    <submittedName>
        <fullName evidence="5">Trehalose-phosphatase</fullName>
    </submittedName>
</protein>
<proteinExistence type="predicted"/>
<dbReference type="NCBIfam" id="TIGR01509">
    <property type="entry name" value="HAD-SF-IA-v3"/>
    <property type="match status" value="1"/>
</dbReference>
<dbReference type="InterPro" id="IPR037018">
    <property type="entry name" value="GH65_N"/>
</dbReference>
<dbReference type="Gene3D" id="3.30.70.1020">
    <property type="entry name" value="Trehalose-6-phosphate phosphatase related protein, domain 2"/>
    <property type="match status" value="1"/>
</dbReference>
<dbReference type="NCBIfam" id="TIGR00685">
    <property type="entry name" value="T6PP"/>
    <property type="match status" value="1"/>
</dbReference>
<dbReference type="InterPro" id="IPR012341">
    <property type="entry name" value="6hp_glycosidase-like_sf"/>
</dbReference>
<dbReference type="NCBIfam" id="TIGR01484">
    <property type="entry name" value="HAD-SF-IIB"/>
    <property type="match status" value="1"/>
</dbReference>
<dbReference type="FunFam" id="1.50.10.10:FF:000053">
    <property type="entry name" value="Putative glycosyl hydrolase"/>
    <property type="match status" value="1"/>
</dbReference>
<dbReference type="GO" id="GO:0030246">
    <property type="term" value="F:carbohydrate binding"/>
    <property type="evidence" value="ECO:0007669"/>
    <property type="project" value="InterPro"/>
</dbReference>
<evidence type="ECO:0000256" key="1">
    <source>
        <dbReference type="ARBA" id="ARBA00023295"/>
    </source>
</evidence>
<dbReference type="SFLD" id="SFLDS00003">
    <property type="entry name" value="Haloacid_Dehalogenase"/>
    <property type="match status" value="1"/>
</dbReference>
<dbReference type="InterPro" id="IPR023214">
    <property type="entry name" value="HAD_sf"/>
</dbReference>
<gene>
    <name evidence="5" type="primary">otsB</name>
    <name evidence="5" type="ORF">CRH09_27070</name>
</gene>
<dbReference type="GO" id="GO:0004553">
    <property type="term" value="F:hydrolase activity, hydrolyzing O-glycosyl compounds"/>
    <property type="evidence" value="ECO:0007669"/>
    <property type="project" value="TreeGrafter"/>
</dbReference>
<dbReference type="SUPFAM" id="SSF48208">
    <property type="entry name" value="Six-hairpin glycosidases"/>
    <property type="match status" value="1"/>
</dbReference>
<evidence type="ECO:0000259" key="3">
    <source>
        <dbReference type="Pfam" id="PF03633"/>
    </source>
</evidence>
<dbReference type="GeneID" id="88360969"/>
<dbReference type="InterPro" id="IPR008928">
    <property type="entry name" value="6-hairpin_glycosidase_sf"/>
</dbReference>
<dbReference type="PANTHER" id="PTHR11051:SF8">
    <property type="entry name" value="PROTEIN-GLUCOSYLGALACTOSYLHYDROXYLYSINE GLUCOSIDASE"/>
    <property type="match status" value="1"/>
</dbReference>
<dbReference type="InterPro" id="IPR005194">
    <property type="entry name" value="Glyco_hydro_65_C"/>
</dbReference>
<organism evidence="5 6">
    <name type="scientific">Nocardia terpenica</name>
    <dbReference type="NCBI Taxonomy" id="455432"/>
    <lineage>
        <taxon>Bacteria</taxon>
        <taxon>Bacillati</taxon>
        <taxon>Actinomycetota</taxon>
        <taxon>Actinomycetes</taxon>
        <taxon>Mycobacteriales</taxon>
        <taxon>Nocardiaceae</taxon>
        <taxon>Nocardia</taxon>
    </lineage>
</organism>
<evidence type="ECO:0000313" key="6">
    <source>
        <dbReference type="Proteomes" id="UP000221961"/>
    </source>
</evidence>
<dbReference type="Pfam" id="PF03636">
    <property type="entry name" value="Glyco_hydro_65N"/>
    <property type="match status" value="1"/>
</dbReference>
<evidence type="ECO:0000313" key="5">
    <source>
        <dbReference type="EMBL" id="ATL69292.1"/>
    </source>
</evidence>
<dbReference type="InterPro" id="IPR003337">
    <property type="entry name" value="Trehalose_PPase"/>
</dbReference>
<dbReference type="Proteomes" id="UP000221961">
    <property type="component" value="Chromosome"/>
</dbReference>
<keyword evidence="1" id="KW-0326">Glycosidase</keyword>
<dbReference type="SUPFAM" id="SSF56784">
    <property type="entry name" value="HAD-like"/>
    <property type="match status" value="2"/>
</dbReference>
<dbReference type="InterPro" id="IPR006439">
    <property type="entry name" value="HAD-SF_hydro_IA"/>
</dbReference>
<sequence length="1327" mass="145938">MNAPTVAIDSRRCDAVLFDMDGVVTDSATRHAAAWTDLFDAFLAARTPAPGENTAAFTILDYERYVDGKPRYSGVTDFLASRGISLPYGDPADPGDAQTVCGLGNRKDQLFLECIAREGVPAFASTVALVRTLRGAGIATAMFSASRNCARVLEAAGIGDLFAVRVDGLDVEILGLAGKPDPATMLEAAHRLGVDPERTVVVEDAEAGVAAGRRGGFGLVVGVDRVGHADRLLEHGADVVVTDLAEVEVRNGFRRMSEVPDAFSSWWRIADRLDADTPAVLLDFDGTLSDIVAAPDTARLVDGAADVLARLVLRCPVAIISGRDLDDLRKRVDIPGIWYAGSHGFELLDPEGTRHIHDAGAHSASALAAAAAELADSLRGIPGVRLERKRFAVAVHYRGVPARRIGAVQAATHDARSRAGLRITHGRKVVELRPDIDWDKGKAVSWILDHLAKPAVPLYIGDDLTDEDAFDAVTADGIPIMVRNPDTGDRRTAAHFTVDTPARVRDLLDCIRAFLADGTTSHATESWVLAYDGYDPAAERLREALCTVGNGYVATRGAAPESRAGEHQYPGTYIAGIYNRLTDVIAGQTVTNESLVNMPNWLPVTWRVDDGDWFDIDSAEFLSYRQEFDLRRAVLTRRFRYRDGDGRRTAVTQRRIAAMHEPHLCAMETTVTAENWHGRITVRSVVDTDVRNVLVARYRELACDHLTPAIVFRPGPQTVVTAVATNQSHVPVAVATRTIVQDNTEKVMVTARPVDESGSFGHDIDVVVGMGETVAVTKFAAIVTGRDHAVSAPEDQAQRLLDRIGDFDDLLADHAAAWESLWGRLRIDLDSSATAARTLRLHLLHLAQTLSPHTIDLDVGVPARGLHGEAYRGHVFWDELFVLPVLDLRFPALARALLHYRYRRLPEARRLARENGCAGALFPWQSSSDGREESQQLHLNPRSGHWNPDPSRRAHHAGIAVAYTAWQYYQVTGDREFLADIGTELLVEIARFWASSATYDPADDRYHLRGVIGPDEFHSGYPHAPHDGIDDNAYTNVMASWVIRRASDALNLLAPRTRAELLQSLRITPTERNHWNEVADRLLVPFHDEVISQFAGYHELAELDWDDYHHRYGNIQRLDRILEAEGDDVNRYRAAKQADALMLFYLLSADELRDLLGHMGYDLPSDMIPRTIDYYLARTSHGSTLSAVVHAWVLARAHRTHALDFFTTVLESDVADIQGGTTAEGIHLAAMAGSIDLLQRCFTGLEIRNDHLILNPHWPPTLGTLTFPITYRGHRLTLRIDAELVEIASELGDSPPIDIEYRDKRFSLAAGGAVRVLTDSNLIASSL</sequence>
<keyword evidence="1" id="KW-0378">Hydrolase</keyword>
<evidence type="ECO:0000259" key="2">
    <source>
        <dbReference type="Pfam" id="PF03632"/>
    </source>
</evidence>
<dbReference type="InterPro" id="IPR036412">
    <property type="entry name" value="HAD-like_sf"/>
</dbReference>
<dbReference type="GO" id="GO:0016757">
    <property type="term" value="F:glycosyltransferase activity"/>
    <property type="evidence" value="ECO:0007669"/>
    <property type="project" value="UniProtKB-ARBA"/>
</dbReference>
<dbReference type="Gene3D" id="2.60.420.10">
    <property type="entry name" value="Maltose phosphorylase, domain 3"/>
    <property type="match status" value="1"/>
</dbReference>
<dbReference type="Gene3D" id="1.10.150.240">
    <property type="entry name" value="Putative phosphatase, domain 2"/>
    <property type="match status" value="1"/>
</dbReference>
<dbReference type="Pfam" id="PF03633">
    <property type="entry name" value="Glyco_hydro_65C"/>
    <property type="match status" value="1"/>
</dbReference>
<accession>A0A291RQ32</accession>
<dbReference type="SFLD" id="SFLDG01129">
    <property type="entry name" value="C1.5:_HAD__Beta-PGM__Phosphata"/>
    <property type="match status" value="1"/>
</dbReference>
<dbReference type="InterPro" id="IPR006379">
    <property type="entry name" value="HAD-SF_hydro_IIB"/>
</dbReference>
<dbReference type="EMBL" id="CP023778">
    <property type="protein sequence ID" value="ATL69292.1"/>
    <property type="molecule type" value="Genomic_DNA"/>
</dbReference>
<name>A0A291RQ32_9NOCA</name>
<dbReference type="Pfam" id="PF02358">
    <property type="entry name" value="Trehalose_PPase"/>
    <property type="match status" value="1"/>
</dbReference>